<proteinExistence type="inferred from homology"/>
<feature type="domain" description="C2" evidence="17">
    <location>
        <begin position="286"/>
        <end position="406"/>
    </location>
</feature>
<feature type="compositionally biased region" description="Low complexity" evidence="15">
    <location>
        <begin position="609"/>
        <end position="628"/>
    </location>
</feature>
<evidence type="ECO:0000256" key="11">
    <source>
        <dbReference type="ARBA" id="ARBA00022989"/>
    </source>
</evidence>
<keyword evidence="12" id="KW-0445">Lipid transport</keyword>
<dbReference type="CDD" id="cd21670">
    <property type="entry name" value="SMP_ESyt"/>
    <property type="match status" value="1"/>
</dbReference>
<dbReference type="InterPro" id="IPR039010">
    <property type="entry name" value="Synaptotagmin_SMP"/>
</dbReference>
<dbReference type="GO" id="GO:0008429">
    <property type="term" value="F:phosphatidylethanolamine binding"/>
    <property type="evidence" value="ECO:0007669"/>
    <property type="project" value="TreeGrafter"/>
</dbReference>
<evidence type="ECO:0000256" key="1">
    <source>
        <dbReference type="ARBA" id="ARBA00004202"/>
    </source>
</evidence>
<dbReference type="PANTHER" id="PTHR45761">
    <property type="entry name" value="EXTENDED SYNAPTOTAGMIN-LIKE PROTEIN 2, ISOFORM C"/>
    <property type="match status" value="1"/>
</dbReference>
<feature type="compositionally biased region" description="Basic and acidic residues" evidence="15">
    <location>
        <begin position="575"/>
        <end position="593"/>
    </location>
</feature>
<evidence type="ECO:0000256" key="14">
    <source>
        <dbReference type="ARBA" id="ARBA00023136"/>
    </source>
</evidence>
<dbReference type="Proteomes" id="UP001249851">
    <property type="component" value="Unassembled WGS sequence"/>
</dbReference>
<keyword evidence="6 16" id="KW-0812">Transmembrane</keyword>
<evidence type="ECO:0000256" key="16">
    <source>
        <dbReference type="SAM" id="Phobius"/>
    </source>
</evidence>
<keyword evidence="11 16" id="KW-1133">Transmembrane helix</keyword>
<name>A0AAD9PSH4_ACRCE</name>
<evidence type="ECO:0000256" key="12">
    <source>
        <dbReference type="ARBA" id="ARBA00023055"/>
    </source>
</evidence>
<keyword evidence="10" id="KW-0106">Calcium</keyword>
<evidence type="ECO:0000256" key="15">
    <source>
        <dbReference type="SAM" id="MobiDB-lite"/>
    </source>
</evidence>
<feature type="transmembrane region" description="Helical" evidence="16">
    <location>
        <begin position="57"/>
        <end position="74"/>
    </location>
</feature>
<evidence type="ECO:0000313" key="20">
    <source>
        <dbReference type="Proteomes" id="UP001249851"/>
    </source>
</evidence>
<dbReference type="GO" id="GO:0035091">
    <property type="term" value="F:phosphatidylinositol binding"/>
    <property type="evidence" value="ECO:0007669"/>
    <property type="project" value="TreeGrafter"/>
</dbReference>
<evidence type="ECO:0000259" key="18">
    <source>
        <dbReference type="PROSITE" id="PS51847"/>
    </source>
</evidence>
<comment type="similarity">
    <text evidence="3">Belongs to the extended synaptotagmin family.</text>
</comment>
<dbReference type="Pfam" id="PF17047">
    <property type="entry name" value="SMP_LBD"/>
    <property type="match status" value="1"/>
</dbReference>
<dbReference type="InterPro" id="IPR031468">
    <property type="entry name" value="SMP_LBD"/>
</dbReference>
<keyword evidence="5" id="KW-1003">Cell membrane</keyword>
<dbReference type="PROSITE" id="PS51847">
    <property type="entry name" value="SMP"/>
    <property type="match status" value="1"/>
</dbReference>
<evidence type="ECO:0000256" key="7">
    <source>
        <dbReference type="ARBA" id="ARBA00022723"/>
    </source>
</evidence>
<dbReference type="GO" id="GO:0031210">
    <property type="term" value="F:phosphatidylcholine binding"/>
    <property type="evidence" value="ECO:0007669"/>
    <property type="project" value="TreeGrafter"/>
</dbReference>
<comment type="subcellular location">
    <subcellularLocation>
        <location evidence="1">Cell membrane</location>
        <topology evidence="1">Peripheral membrane protein</topology>
    </subcellularLocation>
    <subcellularLocation>
        <location evidence="2">Endoplasmic reticulum membrane</location>
        <topology evidence="2">Multi-pass membrane protein</topology>
    </subcellularLocation>
</comment>
<evidence type="ECO:0000256" key="6">
    <source>
        <dbReference type="ARBA" id="ARBA00022692"/>
    </source>
</evidence>
<sequence length="786" mass="87050">MITDHRIESMEKTRKTRNERILQARIQAFAKDDGRKLCFYFCVASMLWLLGRCNVSFAWILAIISVYVLGEYHLQRRSRKRCIFRKMKDESNLSRIKTFAIPPKHLSDKENAVWLNEIISRSWSAIEGLTRNFLIENVEPELQQMLPEALKSLHFEKFELGNKPPYIGNIISYGCQKNSRPSEFMMDLDVFYHGDAQMKLTVKNVKIGITDFQINGTLRIILKLLLPCEPNVAGAAVFFLKRPRIAFNLTNLLNILEFPGLKKTLRQMVSDVIAKNVVLPNRIAIPLAGVIDASDLQYPVPEGVLRVHLVEARGLVDSDSSLIGSGSTDPYAVLEVGAQTFRTTRKKNDSSPVWQETFEAFVDNCEGQELQIYLYDHDIASKDTKIGEINFKICSVVEVGALDVWMPLEKAKQGRVHLKLDWYTLSSNPTHFRDSKGSESVAVLIVKLISAVNLPSRKKSILARKIHCAVSVGKITLSSTCAKGEELTWSQSLQFLLTDPHEEARIELMEGDSFLGFMVFPAIKLTECQDMTLQGSFPLQSPNGESGNGGFIACKFVLRALTPIGAASITGASKTDGKSKGCSENNHCERRPETPTMIPEVDGLGSPDATESSSSGSAEKSSTSGSAAEFDVSPSGSIADEISNGKGSAISGLDYLSRGDVSLSLIYNHRRNRLEVTILTAKIISSSMSASKANLYVQINLLPSRSKKTIRKTFSFPGSLSPKFNESFDYVIGLNQLGDRELQVAVRNERPVQFPGRRGDLIGSTTIKLCELSLSAGVTLNCELIK</sequence>
<dbReference type="FunFam" id="2.60.40.150:FF:000025">
    <property type="entry name" value="Extended synaptotagmin 2"/>
    <property type="match status" value="1"/>
</dbReference>
<comment type="caution">
    <text evidence="19">The sequence shown here is derived from an EMBL/GenBank/DDBJ whole genome shotgun (WGS) entry which is preliminary data.</text>
</comment>
<gene>
    <name evidence="19" type="ORF">P5673_031587</name>
</gene>
<keyword evidence="13" id="KW-0446">Lipid-binding</keyword>
<dbReference type="GO" id="GO:0005544">
    <property type="term" value="F:calcium-dependent phospholipid binding"/>
    <property type="evidence" value="ECO:0007669"/>
    <property type="project" value="TreeGrafter"/>
</dbReference>
<keyword evidence="8" id="KW-0677">Repeat</keyword>
<evidence type="ECO:0000256" key="4">
    <source>
        <dbReference type="ARBA" id="ARBA00022448"/>
    </source>
</evidence>
<dbReference type="InterPro" id="IPR035892">
    <property type="entry name" value="C2_domain_sf"/>
</dbReference>
<dbReference type="AlphaFoldDB" id="A0AAD9PSH4"/>
<evidence type="ECO:0000256" key="9">
    <source>
        <dbReference type="ARBA" id="ARBA00022824"/>
    </source>
</evidence>
<evidence type="ECO:0000259" key="17">
    <source>
        <dbReference type="PROSITE" id="PS50004"/>
    </source>
</evidence>
<feature type="domain" description="C2" evidence="17">
    <location>
        <begin position="657"/>
        <end position="782"/>
    </location>
</feature>
<evidence type="ECO:0000256" key="8">
    <source>
        <dbReference type="ARBA" id="ARBA00022737"/>
    </source>
</evidence>
<reference evidence="19" key="2">
    <citation type="journal article" date="2023" name="Science">
        <title>Genomic signatures of disease resistance in endangered staghorn corals.</title>
        <authorList>
            <person name="Vollmer S.V."/>
            <person name="Selwyn J.D."/>
            <person name="Despard B.A."/>
            <person name="Roesel C.L."/>
        </authorList>
    </citation>
    <scope>NUCLEOTIDE SEQUENCE</scope>
    <source>
        <strain evidence="19">K2</strain>
    </source>
</reference>
<keyword evidence="9" id="KW-0256">Endoplasmic reticulum</keyword>
<evidence type="ECO:0000256" key="5">
    <source>
        <dbReference type="ARBA" id="ARBA00022475"/>
    </source>
</evidence>
<dbReference type="PANTHER" id="PTHR45761:SF1">
    <property type="entry name" value="EXTENDED SYNAPTOTAGMIN-LIKE PROTEIN 2, ISOFORM C"/>
    <property type="match status" value="1"/>
</dbReference>
<dbReference type="SMART" id="SM00239">
    <property type="entry name" value="C2"/>
    <property type="match status" value="3"/>
</dbReference>
<organism evidence="19 20">
    <name type="scientific">Acropora cervicornis</name>
    <name type="common">Staghorn coral</name>
    <dbReference type="NCBI Taxonomy" id="6130"/>
    <lineage>
        <taxon>Eukaryota</taxon>
        <taxon>Metazoa</taxon>
        <taxon>Cnidaria</taxon>
        <taxon>Anthozoa</taxon>
        <taxon>Hexacorallia</taxon>
        <taxon>Scleractinia</taxon>
        <taxon>Astrocoeniina</taxon>
        <taxon>Acroporidae</taxon>
        <taxon>Acropora</taxon>
    </lineage>
</organism>
<feature type="region of interest" description="Disordered" evidence="15">
    <location>
        <begin position="569"/>
        <end position="632"/>
    </location>
</feature>
<dbReference type="GO" id="GO:0005789">
    <property type="term" value="C:endoplasmic reticulum membrane"/>
    <property type="evidence" value="ECO:0007669"/>
    <property type="project" value="UniProtKB-SubCell"/>
</dbReference>
<keyword evidence="14 16" id="KW-0472">Membrane</keyword>
<evidence type="ECO:0000256" key="3">
    <source>
        <dbReference type="ARBA" id="ARBA00005867"/>
    </source>
</evidence>
<dbReference type="EMBL" id="JARQWQ010000151">
    <property type="protein sequence ID" value="KAK2548261.1"/>
    <property type="molecule type" value="Genomic_DNA"/>
</dbReference>
<feature type="domain" description="SMP-LTD" evidence="18">
    <location>
        <begin position="108"/>
        <end position="288"/>
    </location>
</feature>
<dbReference type="Pfam" id="PF00168">
    <property type="entry name" value="C2"/>
    <property type="match status" value="3"/>
</dbReference>
<protein>
    <submittedName>
        <fullName evidence="19">Extended synaptotagmin-3</fullName>
    </submittedName>
</protein>
<dbReference type="GO" id="GO:0006869">
    <property type="term" value="P:lipid transport"/>
    <property type="evidence" value="ECO:0007669"/>
    <property type="project" value="UniProtKB-KW"/>
</dbReference>
<evidence type="ECO:0000256" key="10">
    <source>
        <dbReference type="ARBA" id="ARBA00022837"/>
    </source>
</evidence>
<dbReference type="PROSITE" id="PS50004">
    <property type="entry name" value="C2"/>
    <property type="match status" value="2"/>
</dbReference>
<accession>A0AAD9PSH4</accession>
<dbReference type="SUPFAM" id="SSF49562">
    <property type="entry name" value="C2 domain (Calcium/lipid-binding domain, CaLB)"/>
    <property type="match status" value="3"/>
</dbReference>
<keyword evidence="7" id="KW-0479">Metal-binding</keyword>
<evidence type="ECO:0000313" key="19">
    <source>
        <dbReference type="EMBL" id="KAK2548261.1"/>
    </source>
</evidence>
<dbReference type="InterPro" id="IPR051634">
    <property type="entry name" value="Extended_Synaptotagmin"/>
</dbReference>
<dbReference type="InterPro" id="IPR000008">
    <property type="entry name" value="C2_dom"/>
</dbReference>
<keyword evidence="20" id="KW-1185">Reference proteome</keyword>
<dbReference type="GO" id="GO:0005509">
    <property type="term" value="F:calcium ion binding"/>
    <property type="evidence" value="ECO:0007669"/>
    <property type="project" value="TreeGrafter"/>
</dbReference>
<dbReference type="GO" id="GO:0005886">
    <property type="term" value="C:plasma membrane"/>
    <property type="evidence" value="ECO:0007669"/>
    <property type="project" value="UniProtKB-SubCell"/>
</dbReference>
<evidence type="ECO:0000256" key="13">
    <source>
        <dbReference type="ARBA" id="ARBA00023121"/>
    </source>
</evidence>
<reference evidence="19" key="1">
    <citation type="journal article" date="2023" name="G3 (Bethesda)">
        <title>Whole genome assembly and annotation of the endangered Caribbean coral Acropora cervicornis.</title>
        <authorList>
            <person name="Selwyn J.D."/>
            <person name="Vollmer S.V."/>
        </authorList>
    </citation>
    <scope>NUCLEOTIDE SEQUENCE</scope>
    <source>
        <strain evidence="19">K2</strain>
    </source>
</reference>
<dbReference type="Gene3D" id="2.60.40.150">
    <property type="entry name" value="C2 domain"/>
    <property type="match status" value="3"/>
</dbReference>
<evidence type="ECO:0000256" key="2">
    <source>
        <dbReference type="ARBA" id="ARBA00004477"/>
    </source>
</evidence>
<keyword evidence="4" id="KW-0813">Transport</keyword>